<dbReference type="GO" id="GO:0016787">
    <property type="term" value="F:hydrolase activity"/>
    <property type="evidence" value="ECO:0007669"/>
    <property type="project" value="UniProtKB-KW"/>
</dbReference>
<dbReference type="InterPro" id="IPR012878">
    <property type="entry name" value="Beta-AFase-like_GH127_cat"/>
</dbReference>
<proteinExistence type="predicted"/>
<organism evidence="4 5">
    <name type="scientific">Candidatus Cryptobacteroides avistercoris</name>
    <dbReference type="NCBI Taxonomy" id="2840758"/>
    <lineage>
        <taxon>Bacteria</taxon>
        <taxon>Pseudomonadati</taxon>
        <taxon>Bacteroidota</taxon>
        <taxon>Bacteroidia</taxon>
        <taxon>Bacteroidales</taxon>
        <taxon>Candidatus Cryptobacteroides</taxon>
    </lineage>
</organism>
<feature type="domain" description="Non-reducing end beta-L-arabinofuranosidase-like GH127 catalytic" evidence="2">
    <location>
        <begin position="228"/>
        <end position="433"/>
    </location>
</feature>
<protein>
    <submittedName>
        <fullName evidence="4">Glycoside hydrolase family 127 protein</fullName>
    </submittedName>
</protein>
<keyword evidence="1" id="KW-0732">Signal</keyword>
<dbReference type="InterPro" id="IPR049046">
    <property type="entry name" value="Beta-AFase-like_GH127_middle"/>
</dbReference>
<gene>
    <name evidence="4" type="ORF">IAB76_00585</name>
</gene>
<reference evidence="4" key="2">
    <citation type="journal article" date="2021" name="PeerJ">
        <title>Extensive microbial diversity within the chicken gut microbiome revealed by metagenomics and culture.</title>
        <authorList>
            <person name="Gilroy R."/>
            <person name="Ravi A."/>
            <person name="Getino M."/>
            <person name="Pursley I."/>
            <person name="Horton D.L."/>
            <person name="Alikhan N.F."/>
            <person name="Baker D."/>
            <person name="Gharbi K."/>
            <person name="Hall N."/>
            <person name="Watson M."/>
            <person name="Adriaenssens E.M."/>
            <person name="Foster-Nyarko E."/>
            <person name="Jarju S."/>
            <person name="Secka A."/>
            <person name="Antonio M."/>
            <person name="Oren A."/>
            <person name="Chaudhuri R.R."/>
            <person name="La Ragione R."/>
            <person name="Hildebrand F."/>
            <person name="Pallen M.J."/>
        </authorList>
    </citation>
    <scope>NUCLEOTIDE SEQUENCE</scope>
    <source>
        <strain evidence="4">B3-1481</strain>
    </source>
</reference>
<dbReference type="GO" id="GO:0005975">
    <property type="term" value="P:carbohydrate metabolic process"/>
    <property type="evidence" value="ECO:0007669"/>
    <property type="project" value="InterPro"/>
</dbReference>
<dbReference type="Pfam" id="PF07944">
    <property type="entry name" value="Beta-AFase-like_GH127_cat"/>
    <property type="match status" value="1"/>
</dbReference>
<comment type="caution">
    <text evidence="4">The sequence shown here is derived from an EMBL/GenBank/DDBJ whole genome shotgun (WGS) entry which is preliminary data.</text>
</comment>
<dbReference type="InterPro" id="IPR049174">
    <property type="entry name" value="Beta-AFase-like"/>
</dbReference>
<evidence type="ECO:0000256" key="1">
    <source>
        <dbReference type="SAM" id="SignalP"/>
    </source>
</evidence>
<evidence type="ECO:0000259" key="3">
    <source>
        <dbReference type="Pfam" id="PF20736"/>
    </source>
</evidence>
<evidence type="ECO:0000313" key="5">
    <source>
        <dbReference type="Proteomes" id="UP000823769"/>
    </source>
</evidence>
<accession>A0A9D9NN47</accession>
<feature type="chain" id="PRO_5038956978" evidence="1">
    <location>
        <begin position="29"/>
        <end position="682"/>
    </location>
</feature>
<dbReference type="PROSITE" id="PS51257">
    <property type="entry name" value="PROKAR_LIPOPROTEIN"/>
    <property type="match status" value="1"/>
</dbReference>
<keyword evidence="4" id="KW-0378">Hydrolase</keyword>
<reference evidence="4" key="1">
    <citation type="submission" date="2020-10" db="EMBL/GenBank/DDBJ databases">
        <authorList>
            <person name="Gilroy R."/>
        </authorList>
    </citation>
    <scope>NUCLEOTIDE SEQUENCE</scope>
    <source>
        <strain evidence="4">B3-1481</strain>
    </source>
</reference>
<dbReference type="Proteomes" id="UP000823769">
    <property type="component" value="Unassembled WGS sequence"/>
</dbReference>
<dbReference type="PANTHER" id="PTHR43465">
    <property type="entry name" value="DUF1680 DOMAIN PROTEIN (AFU_ORTHOLOGUE AFUA_1G08910)"/>
    <property type="match status" value="1"/>
</dbReference>
<sequence length="682" mass="75658">MKRLTLILASLGMMLLAGCKSDAPAVQAADVPAPPHAVFEEGLIADIEPQGWLLEMLQRQRDGLTGHPEAMAYPYDSPLWAGELKRDSENRGADWWRYEQTAYYLDGLARLAYILDDEDLLAVWNENINYVLDHPLPAKEGTAVELPASGRRPSNPAARARMEKMQKIMSAGRPGGRLGADANSMAWPLAVFFRAAKACYEATGDERIPAALEKNWLSFTVEELGMDRGPVNVEGILWTYAITGNPELLELAEAVWAEDGAELTQENCLDDSQFHMHGVTMNELLKVPMLLYAYTGKPEYLQAALKADAKMEKANMLIDGVNSSTEHLAGNDPLASHETCDVTDYGWTMGYFLTTTGDAQWADRIEKSVFNAGLGAITKDFRSMQYFSCPNQFIATGNSDHNSFKHGLTWMAYRPIHETECCIGNVHRFLPNYVSRMWLKDADGEPVAALYGPSSVVYDLGDGVTVKIDERTDYPFSGKIDFAFTFYKDGRRTKAPVEMDFTYRVPGWCAAMEPGFVTESREWKSGDVFSVDFPMEIEVVDNPVEGKSIVRGPLVYSYAIPMDCVEDTTVYANLAGKVSGNPDFKSWTMTPAGKWNYALVDDMLDQAEYVAASSDGFPFDLSTVPGKIRVPVVGVSGWELEDDRYTPALPDKVVPEDGEVSWIELVPYGSTTLRMTIFPVAE</sequence>
<dbReference type="AlphaFoldDB" id="A0A9D9NN47"/>
<dbReference type="SUPFAM" id="SSF48208">
    <property type="entry name" value="Six-hairpin glycosidases"/>
    <property type="match status" value="1"/>
</dbReference>
<evidence type="ECO:0000259" key="2">
    <source>
        <dbReference type="Pfam" id="PF07944"/>
    </source>
</evidence>
<evidence type="ECO:0000313" key="4">
    <source>
        <dbReference type="EMBL" id="MBO8479596.1"/>
    </source>
</evidence>
<name>A0A9D9NN47_9BACT</name>
<dbReference type="InterPro" id="IPR008928">
    <property type="entry name" value="6-hairpin_glycosidase_sf"/>
</dbReference>
<feature type="domain" description="Non-reducing end beta-L-arabinofuranosidase-like GH127 middle" evidence="3">
    <location>
        <begin position="449"/>
        <end position="513"/>
    </location>
</feature>
<dbReference type="Pfam" id="PF20736">
    <property type="entry name" value="Glyco_hydro127M"/>
    <property type="match status" value="1"/>
</dbReference>
<dbReference type="EMBL" id="JADILW010000008">
    <property type="protein sequence ID" value="MBO8479596.1"/>
    <property type="molecule type" value="Genomic_DNA"/>
</dbReference>
<dbReference type="PANTHER" id="PTHR43465:SF2">
    <property type="entry name" value="DUF1680 DOMAIN PROTEIN (AFU_ORTHOLOGUE AFUA_1G08910)"/>
    <property type="match status" value="1"/>
</dbReference>
<feature type="signal peptide" evidence="1">
    <location>
        <begin position="1"/>
        <end position="28"/>
    </location>
</feature>